<dbReference type="GeneID" id="77471618"/>
<dbReference type="InterPro" id="IPR025942">
    <property type="entry name" value="SpoVIF"/>
</dbReference>
<dbReference type="Proteomes" id="UP000241201">
    <property type="component" value="Unassembled WGS sequence"/>
</dbReference>
<sequence length="80" mass="9449">MKDKDLLVERVSKKTNVKKEDIFKLANDLQKKDLNNEEDMRSFIQTVAKVTNQTLDQRKIDKLVKIMKNKDVLNDVEKMI</sequence>
<comment type="caution">
    <text evidence="1">The sequence shown here is derived from an EMBL/GenBank/DDBJ whole genome shotgun (WGS) entry which is preliminary data.</text>
</comment>
<gene>
    <name evidence="1" type="ORF">C7U55_11040</name>
</gene>
<dbReference type="Pfam" id="PF14069">
    <property type="entry name" value="SpoVIF"/>
    <property type="match status" value="1"/>
</dbReference>
<dbReference type="EMBL" id="PYLP01000018">
    <property type="protein sequence ID" value="PST38102.1"/>
    <property type="molecule type" value="Genomic_DNA"/>
</dbReference>
<protein>
    <recommendedName>
        <fullName evidence="3">Stage VI sporulation protein F</fullName>
    </recommendedName>
</protein>
<organism evidence="1 2">
    <name type="scientific">Faecalibacillus faecis</name>
    <dbReference type="NCBI Taxonomy" id="1982628"/>
    <lineage>
        <taxon>Bacteria</taxon>
        <taxon>Bacillati</taxon>
        <taxon>Bacillota</taxon>
        <taxon>Erysipelotrichia</taxon>
        <taxon>Erysipelotrichales</taxon>
        <taxon>Coprobacillaceae</taxon>
        <taxon>Faecalibacillus</taxon>
    </lineage>
</organism>
<evidence type="ECO:0008006" key="3">
    <source>
        <dbReference type="Google" id="ProtNLM"/>
    </source>
</evidence>
<accession>A0A2T3FS53</accession>
<evidence type="ECO:0000313" key="2">
    <source>
        <dbReference type="Proteomes" id="UP000241201"/>
    </source>
</evidence>
<proteinExistence type="predicted"/>
<keyword evidence="2" id="KW-1185">Reference proteome</keyword>
<dbReference type="AlphaFoldDB" id="A0A2T3FS53"/>
<evidence type="ECO:0000313" key="1">
    <source>
        <dbReference type="EMBL" id="PST38102.1"/>
    </source>
</evidence>
<name>A0A2T3FS53_9FIRM</name>
<dbReference type="RefSeq" id="WP_106988609.1">
    <property type="nucleotide sequence ID" value="NZ_DAWBWI010000236.1"/>
</dbReference>
<reference evidence="2" key="1">
    <citation type="submission" date="2018-03" db="EMBL/GenBank/DDBJ databases">
        <title>Lachnoclostridium SNUG30370 gen.nov., sp.nov., isolated from human faeces.</title>
        <authorList>
            <person name="Seo B."/>
            <person name="Jeon K."/>
            <person name="Ko G."/>
        </authorList>
    </citation>
    <scope>NUCLEOTIDE SEQUENCE [LARGE SCALE GENOMIC DNA]</scope>
    <source>
        <strain evidence="2">SNUG30370</strain>
    </source>
</reference>